<proteinExistence type="predicted"/>
<dbReference type="Proteomes" id="UP001595914">
    <property type="component" value="Unassembled WGS sequence"/>
</dbReference>
<dbReference type="EMBL" id="JBHSFO010000002">
    <property type="protein sequence ID" value="MFC4603288.1"/>
    <property type="molecule type" value="Genomic_DNA"/>
</dbReference>
<evidence type="ECO:0000313" key="2">
    <source>
        <dbReference type="Proteomes" id="UP001595914"/>
    </source>
</evidence>
<reference evidence="2" key="1">
    <citation type="journal article" date="2019" name="Int. J. Syst. Evol. Microbiol.">
        <title>The Global Catalogue of Microorganisms (GCM) 10K type strain sequencing project: providing services to taxonomists for standard genome sequencing and annotation.</title>
        <authorList>
            <consortium name="The Broad Institute Genomics Platform"/>
            <consortium name="The Broad Institute Genome Sequencing Center for Infectious Disease"/>
            <person name="Wu L."/>
            <person name="Ma J."/>
        </authorList>
    </citation>
    <scope>NUCLEOTIDE SEQUENCE [LARGE SCALE GENOMIC DNA]</scope>
    <source>
        <strain evidence="2">CCUG 54520</strain>
    </source>
</reference>
<evidence type="ECO:0000313" key="1">
    <source>
        <dbReference type="EMBL" id="MFC4603288.1"/>
    </source>
</evidence>
<organism evidence="1 2">
    <name type="scientific">Rhodococcus kronopolitis</name>
    <dbReference type="NCBI Taxonomy" id="1460226"/>
    <lineage>
        <taxon>Bacteria</taxon>
        <taxon>Bacillati</taxon>
        <taxon>Actinomycetota</taxon>
        <taxon>Actinomycetes</taxon>
        <taxon>Mycobacteriales</taxon>
        <taxon>Nocardiaceae</taxon>
        <taxon>Rhodococcus</taxon>
    </lineage>
</organism>
<keyword evidence="2" id="KW-1185">Reference proteome</keyword>
<dbReference type="RefSeq" id="WP_378415101.1">
    <property type="nucleotide sequence ID" value="NZ_JBHSFO010000002.1"/>
</dbReference>
<dbReference type="Gene3D" id="3.30.530.20">
    <property type="match status" value="1"/>
</dbReference>
<name>A0ABV9FN52_9NOCA</name>
<dbReference type="SUPFAM" id="SSF55961">
    <property type="entry name" value="Bet v1-like"/>
    <property type="match status" value="1"/>
</dbReference>
<evidence type="ECO:0008006" key="3">
    <source>
        <dbReference type="Google" id="ProtNLM"/>
    </source>
</evidence>
<gene>
    <name evidence="1" type="ORF">ACFO6S_06285</name>
</gene>
<accession>A0ABV9FN52</accession>
<sequence length="155" mass="17687">MVEQTSLVDAPREEVWARVVTPAGINGEMMPVMRMATPRGRRGLTVDTVEVGRKVGRCWLFLFGLLPFDYDDLTVAELDPGHRFHERSTMGSMRRWEHERTLTADGPSRTRVHDRVTFEPRRALAVVPGLGGLLARGISAFFAHRHRRLRRHFAS</sequence>
<dbReference type="InterPro" id="IPR023393">
    <property type="entry name" value="START-like_dom_sf"/>
</dbReference>
<protein>
    <recommendedName>
        <fullName evidence="3">Ligand-binding SRPBCC domain-containing protein</fullName>
    </recommendedName>
</protein>
<comment type="caution">
    <text evidence="1">The sequence shown here is derived from an EMBL/GenBank/DDBJ whole genome shotgun (WGS) entry which is preliminary data.</text>
</comment>